<feature type="domain" description="Insertion element IS402-like" evidence="1">
    <location>
        <begin position="18"/>
        <end position="90"/>
    </location>
</feature>
<dbReference type="NCBIfam" id="NF033580">
    <property type="entry name" value="transpos_IS5_3"/>
    <property type="match status" value="1"/>
</dbReference>
<reference evidence="3" key="1">
    <citation type="submission" date="2016-10" db="EMBL/GenBank/DDBJ databases">
        <title>Comparative genomics uncovers the prolific and rare metabolic potential of the cyanobacterial genus Moorea.</title>
        <authorList>
            <person name="Leao T."/>
            <person name="Castelao G."/>
            <person name="Korobeynikov A."/>
            <person name="Monroe E.A."/>
            <person name="Podell S."/>
            <person name="Glukhov E."/>
            <person name="Allen E."/>
            <person name="Gerwick W.H."/>
            <person name="Gerwick L."/>
        </authorList>
    </citation>
    <scope>NUCLEOTIDE SEQUENCE [LARGE SCALE GENOMIC DNA]</scope>
    <source>
        <strain evidence="3">JHB</strain>
    </source>
</reference>
<dbReference type="Pfam" id="PF13340">
    <property type="entry name" value="DUF4096"/>
    <property type="match status" value="1"/>
</dbReference>
<evidence type="ECO:0000313" key="3">
    <source>
        <dbReference type="Proteomes" id="UP000176944"/>
    </source>
</evidence>
<dbReference type="InterPro" id="IPR052909">
    <property type="entry name" value="Transposase_6_like"/>
</dbReference>
<dbReference type="PANTHER" id="PTHR46637">
    <property type="entry name" value="TIS1421-TRANSPOSASE PROTEIN A"/>
    <property type="match status" value="1"/>
</dbReference>
<gene>
    <name evidence="2" type="ORF">BJP36_30355</name>
</gene>
<organism evidence="2 3">
    <name type="scientific">Moorena producens (strain JHB)</name>
    <dbReference type="NCBI Taxonomy" id="1454205"/>
    <lineage>
        <taxon>Bacteria</taxon>
        <taxon>Bacillati</taxon>
        <taxon>Cyanobacteriota</taxon>
        <taxon>Cyanophyceae</taxon>
        <taxon>Coleofasciculales</taxon>
        <taxon>Coleofasciculaceae</taxon>
        <taxon>Moorena</taxon>
    </lineage>
</organism>
<accession>A0A1D9G7N8</accession>
<dbReference type="EMBL" id="CP017708">
    <property type="protein sequence ID" value="AOY83583.1"/>
    <property type="molecule type" value="Genomic_DNA"/>
</dbReference>
<dbReference type="PANTHER" id="PTHR46637:SF1">
    <property type="entry name" value="BLL5188 PROTEIN"/>
    <property type="match status" value="1"/>
</dbReference>
<dbReference type="AlphaFoldDB" id="A0A1D9G7N8"/>
<evidence type="ECO:0000259" key="1">
    <source>
        <dbReference type="Pfam" id="PF13340"/>
    </source>
</evidence>
<name>A0A1D9G7N8_MOOP1</name>
<proteinExistence type="predicted"/>
<dbReference type="Proteomes" id="UP000176944">
    <property type="component" value="Chromosome"/>
</dbReference>
<evidence type="ECO:0000313" key="2">
    <source>
        <dbReference type="EMBL" id="AOY83583.1"/>
    </source>
</evidence>
<dbReference type="InterPro" id="IPR025161">
    <property type="entry name" value="IS402-like_dom"/>
</dbReference>
<sequence>MRALAEKLASTEIARGDLTDSQWEKIKPLLPPQKAWTGKPAHDHRQIINGILWILRTGAPWRDLPTSYGVHSTVSSRFYRWRKAGIWEEILAGLQQIADAEGRIDWEVHMGDTTVVRAHQHAAGAKGGKTHRH</sequence>
<protein>
    <submittedName>
        <fullName evidence="2">Transposase</fullName>
    </submittedName>
</protein>